<dbReference type="InterPro" id="IPR035952">
    <property type="entry name" value="Rhomboid-like_sf"/>
</dbReference>
<comment type="similarity">
    <text evidence="2">Belongs to the peptidase S54 family.</text>
</comment>
<gene>
    <name evidence="10" type="ORF">ACFP3V_09845</name>
</gene>
<evidence type="ECO:0000256" key="8">
    <source>
        <dbReference type="SAM" id="Phobius"/>
    </source>
</evidence>
<name>A0ABW1G1Y3_9ACTN</name>
<feature type="transmembrane region" description="Helical" evidence="8">
    <location>
        <begin position="215"/>
        <end position="233"/>
    </location>
</feature>
<keyword evidence="11" id="KW-1185">Reference proteome</keyword>
<dbReference type="EMBL" id="JBHSQJ010000034">
    <property type="protein sequence ID" value="MFC5907522.1"/>
    <property type="molecule type" value="Genomic_DNA"/>
</dbReference>
<evidence type="ECO:0000256" key="6">
    <source>
        <dbReference type="ARBA" id="ARBA00023136"/>
    </source>
</evidence>
<comment type="caution">
    <text evidence="10">The sequence shown here is derived from an EMBL/GenBank/DDBJ whole genome shotgun (WGS) entry which is preliminary data.</text>
</comment>
<dbReference type="InterPro" id="IPR022764">
    <property type="entry name" value="Peptidase_S54_rhomboid_dom"/>
</dbReference>
<keyword evidence="10" id="KW-0645">Protease</keyword>
<dbReference type="GO" id="GO:0006508">
    <property type="term" value="P:proteolysis"/>
    <property type="evidence" value="ECO:0007669"/>
    <property type="project" value="UniProtKB-KW"/>
</dbReference>
<dbReference type="PANTHER" id="PTHR43731:SF14">
    <property type="entry name" value="PRESENILIN-ASSOCIATED RHOMBOID-LIKE PROTEIN, MITOCHONDRIAL"/>
    <property type="match status" value="1"/>
</dbReference>
<evidence type="ECO:0000256" key="2">
    <source>
        <dbReference type="ARBA" id="ARBA00009045"/>
    </source>
</evidence>
<keyword evidence="4" id="KW-0378">Hydrolase</keyword>
<dbReference type="Gene3D" id="1.20.1540.10">
    <property type="entry name" value="Rhomboid-like"/>
    <property type="match status" value="1"/>
</dbReference>
<feature type="transmembrane region" description="Helical" evidence="8">
    <location>
        <begin position="164"/>
        <end position="183"/>
    </location>
</feature>
<evidence type="ECO:0000256" key="7">
    <source>
        <dbReference type="SAM" id="MobiDB-lite"/>
    </source>
</evidence>
<comment type="subcellular location">
    <subcellularLocation>
        <location evidence="1">Membrane</location>
        <topology evidence="1">Multi-pass membrane protein</topology>
    </subcellularLocation>
</comment>
<feature type="compositionally biased region" description="Pro residues" evidence="7">
    <location>
        <begin position="1"/>
        <end position="13"/>
    </location>
</feature>
<keyword evidence="3 8" id="KW-0812">Transmembrane</keyword>
<reference evidence="11" key="1">
    <citation type="journal article" date="2019" name="Int. J. Syst. Evol. Microbiol.">
        <title>The Global Catalogue of Microorganisms (GCM) 10K type strain sequencing project: providing services to taxonomists for standard genome sequencing and annotation.</title>
        <authorList>
            <consortium name="The Broad Institute Genomics Platform"/>
            <consortium name="The Broad Institute Genome Sequencing Center for Infectious Disease"/>
            <person name="Wu L."/>
            <person name="Ma J."/>
        </authorList>
    </citation>
    <scope>NUCLEOTIDE SEQUENCE [LARGE SCALE GENOMIC DNA]</scope>
    <source>
        <strain evidence="11">JCM 4816</strain>
    </source>
</reference>
<dbReference type="PANTHER" id="PTHR43731">
    <property type="entry name" value="RHOMBOID PROTEASE"/>
    <property type="match status" value="1"/>
</dbReference>
<dbReference type="Proteomes" id="UP001596174">
    <property type="component" value="Unassembled WGS sequence"/>
</dbReference>
<proteinExistence type="inferred from homology"/>
<evidence type="ECO:0000259" key="9">
    <source>
        <dbReference type="Pfam" id="PF01694"/>
    </source>
</evidence>
<keyword evidence="5 8" id="KW-1133">Transmembrane helix</keyword>
<evidence type="ECO:0000256" key="5">
    <source>
        <dbReference type="ARBA" id="ARBA00022989"/>
    </source>
</evidence>
<sequence>MSPTPSDPTPSEPPFGQAPQHALPTCYRHPDRETGVRCSRCDRPVCPECRVDASVGFHCRDCVQGGHGEVREARTEFGGQLTRDGALVTKLLIAANVVVWALHYAKPDLASDWVLWGYGVAHGQGYRVVTSVFLHQAIWHIATNMWSLWVLGPLLESALGRVRFLALYLVSGLAGSALFLLVADPLRDSALGASGAVFGLLGATFVLFRRRGYQLGPLMGVLVVNLVATFVVTGIAWEAHVGGLVAGAATAAGFMYAPAGRRLAVQLGTFLLVAAAVLGMTLYAVAQIPA</sequence>
<evidence type="ECO:0000313" key="11">
    <source>
        <dbReference type="Proteomes" id="UP001596174"/>
    </source>
</evidence>
<feature type="transmembrane region" description="Helical" evidence="8">
    <location>
        <begin position="125"/>
        <end position="152"/>
    </location>
</feature>
<protein>
    <submittedName>
        <fullName evidence="10">Rhomboid family intramembrane serine protease</fullName>
    </submittedName>
</protein>
<dbReference type="InterPro" id="IPR050925">
    <property type="entry name" value="Rhomboid_protease_S54"/>
</dbReference>
<feature type="transmembrane region" description="Helical" evidence="8">
    <location>
        <begin position="264"/>
        <end position="286"/>
    </location>
</feature>
<feature type="transmembrane region" description="Helical" evidence="8">
    <location>
        <begin position="239"/>
        <end position="257"/>
    </location>
</feature>
<evidence type="ECO:0000256" key="3">
    <source>
        <dbReference type="ARBA" id="ARBA00022692"/>
    </source>
</evidence>
<keyword evidence="6 8" id="KW-0472">Membrane</keyword>
<organism evidence="10 11">
    <name type="scientific">Streptacidiphilus monticola</name>
    <dbReference type="NCBI Taxonomy" id="2161674"/>
    <lineage>
        <taxon>Bacteria</taxon>
        <taxon>Bacillati</taxon>
        <taxon>Actinomycetota</taxon>
        <taxon>Actinomycetes</taxon>
        <taxon>Kitasatosporales</taxon>
        <taxon>Streptomycetaceae</taxon>
        <taxon>Streptacidiphilus</taxon>
    </lineage>
</organism>
<dbReference type="GO" id="GO:0008233">
    <property type="term" value="F:peptidase activity"/>
    <property type="evidence" value="ECO:0007669"/>
    <property type="project" value="UniProtKB-KW"/>
</dbReference>
<dbReference type="SUPFAM" id="SSF144091">
    <property type="entry name" value="Rhomboid-like"/>
    <property type="match status" value="1"/>
</dbReference>
<accession>A0ABW1G1Y3</accession>
<feature type="domain" description="Peptidase S54 rhomboid" evidence="9">
    <location>
        <begin position="123"/>
        <end position="254"/>
    </location>
</feature>
<dbReference type="RefSeq" id="WP_380582045.1">
    <property type="nucleotide sequence ID" value="NZ_JBHSQJ010000034.1"/>
</dbReference>
<feature type="transmembrane region" description="Helical" evidence="8">
    <location>
        <begin position="189"/>
        <end position="208"/>
    </location>
</feature>
<evidence type="ECO:0000313" key="10">
    <source>
        <dbReference type="EMBL" id="MFC5907522.1"/>
    </source>
</evidence>
<feature type="region of interest" description="Disordered" evidence="7">
    <location>
        <begin position="1"/>
        <end position="22"/>
    </location>
</feature>
<evidence type="ECO:0000256" key="4">
    <source>
        <dbReference type="ARBA" id="ARBA00022801"/>
    </source>
</evidence>
<evidence type="ECO:0000256" key="1">
    <source>
        <dbReference type="ARBA" id="ARBA00004141"/>
    </source>
</evidence>
<dbReference type="Pfam" id="PF01694">
    <property type="entry name" value="Rhomboid"/>
    <property type="match status" value="1"/>
</dbReference>